<dbReference type="Proteomes" id="UP000239263">
    <property type="component" value="Unassembled WGS sequence"/>
</dbReference>
<evidence type="ECO:0000313" key="2">
    <source>
        <dbReference type="EMBL" id="PQJ84547.1"/>
    </source>
</evidence>
<name>A0A2S7X2T7_9GAMM</name>
<organism evidence="2 3">
    <name type="scientific">Aliivibrio sifiae</name>
    <dbReference type="NCBI Taxonomy" id="566293"/>
    <lineage>
        <taxon>Bacteria</taxon>
        <taxon>Pseudomonadati</taxon>
        <taxon>Pseudomonadota</taxon>
        <taxon>Gammaproteobacteria</taxon>
        <taxon>Vibrionales</taxon>
        <taxon>Vibrionaceae</taxon>
        <taxon>Aliivibrio</taxon>
    </lineage>
</organism>
<dbReference type="PROSITE" id="PS51257">
    <property type="entry name" value="PROKAR_LIPOPROTEIN"/>
    <property type="match status" value="1"/>
</dbReference>
<gene>
    <name evidence="2" type="ORF">BTO22_13595</name>
</gene>
<evidence type="ECO:0000313" key="3">
    <source>
        <dbReference type="Proteomes" id="UP000239263"/>
    </source>
</evidence>
<dbReference type="OrthoDB" id="1436842at2"/>
<keyword evidence="1" id="KW-0732">Signal</keyword>
<protein>
    <recommendedName>
        <fullName evidence="4">Lipoprotein</fullName>
    </recommendedName>
</protein>
<feature type="chain" id="PRO_5015447680" description="Lipoprotein" evidence="1">
    <location>
        <begin position="24"/>
        <end position="155"/>
    </location>
</feature>
<dbReference type="RefSeq" id="WP_105055979.1">
    <property type="nucleotide sequence ID" value="NZ_CAWNRT010000002.1"/>
</dbReference>
<dbReference type="NCBIfam" id="NF040519">
    <property type="entry name" value="Sbal_3080_fam"/>
    <property type="match status" value="1"/>
</dbReference>
<dbReference type="AlphaFoldDB" id="A0A2S7X2T7"/>
<dbReference type="EMBL" id="MSCO01000002">
    <property type="protein sequence ID" value="PQJ84547.1"/>
    <property type="molecule type" value="Genomic_DNA"/>
</dbReference>
<proteinExistence type="predicted"/>
<feature type="signal peptide" evidence="1">
    <location>
        <begin position="1"/>
        <end position="23"/>
    </location>
</feature>
<reference evidence="2 3" key="1">
    <citation type="submission" date="2016-12" db="EMBL/GenBank/DDBJ databases">
        <title>Diversity of luminous bacteria.</title>
        <authorList>
            <person name="Yoshizawa S."/>
            <person name="Kogure K."/>
        </authorList>
    </citation>
    <scope>NUCLEOTIDE SEQUENCE [LARGE SCALE GENOMIC DNA]</scope>
    <source>
        <strain evidence="2 3">ATCC 33715</strain>
    </source>
</reference>
<evidence type="ECO:0008006" key="4">
    <source>
        <dbReference type="Google" id="ProtNLM"/>
    </source>
</evidence>
<accession>A0A2S7X2T7</accession>
<sequence length="155" mass="17462">MNNKLLILLFPVLLAGCSSPKFSAEPISSENQSNEITIVKDNETRDVFLQTMKEWCLDTGHQCEVAADDTTPKAEDLTLIYSSRWSWDFRTFIADAKIKAYKNNRKVGEVEFKAPNGLNTNKFGDDSKRIESMMSILFNQETIDAAQDKISDGSI</sequence>
<comment type="caution">
    <text evidence="2">The sequence shown here is derived from an EMBL/GenBank/DDBJ whole genome shotgun (WGS) entry which is preliminary data.</text>
</comment>
<evidence type="ECO:0000256" key="1">
    <source>
        <dbReference type="SAM" id="SignalP"/>
    </source>
</evidence>